<comment type="subcellular location">
    <subcellularLocation>
        <location evidence="1">Mitochondrion intermembrane space</location>
    </subcellularLocation>
</comment>
<dbReference type="GO" id="GO:0033108">
    <property type="term" value="P:mitochondrial respiratory chain complex assembly"/>
    <property type="evidence" value="ECO:0007669"/>
    <property type="project" value="TreeGrafter"/>
</dbReference>
<name>A0A448ZSD9_9STRA</name>
<gene>
    <name evidence="5" type="ORF">PSNMU_V1.4_AUG-EV-PASAV3_0121240</name>
</gene>
<dbReference type="GO" id="GO:0005758">
    <property type="term" value="C:mitochondrial intermembrane space"/>
    <property type="evidence" value="ECO:0007669"/>
    <property type="project" value="UniProtKB-SubCell"/>
</dbReference>
<sequence length="116" mass="12853">MAKPAVDDIDPSTGRAIRDKIRSDMNPGSGLAHNHGKPARAPYASKSGSADPRDQPATYLTSCSKENKASLQCIERNYQNRAACNEFFQAYKDCRREENEQRRAANAEGSSGGWFW</sequence>
<dbReference type="SUPFAM" id="SSF47072">
    <property type="entry name" value="Cysteine alpha-hairpin motif"/>
    <property type="match status" value="1"/>
</dbReference>
<evidence type="ECO:0000256" key="4">
    <source>
        <dbReference type="SAM" id="MobiDB-lite"/>
    </source>
</evidence>
<protein>
    <recommendedName>
        <fullName evidence="7">CHCH domain-containing protein</fullName>
    </recommendedName>
</protein>
<accession>A0A448ZSD9</accession>
<dbReference type="EMBL" id="CAACVS010000679">
    <property type="protein sequence ID" value="VEU44952.1"/>
    <property type="molecule type" value="Genomic_DNA"/>
</dbReference>
<keyword evidence="3" id="KW-1015">Disulfide bond</keyword>
<dbReference type="InterPro" id="IPR009069">
    <property type="entry name" value="Cys_alpha_HP_mot_SF"/>
</dbReference>
<keyword evidence="6" id="KW-1185">Reference proteome</keyword>
<evidence type="ECO:0000256" key="3">
    <source>
        <dbReference type="ARBA" id="ARBA00023157"/>
    </source>
</evidence>
<dbReference type="PANTHER" id="PTHR46811">
    <property type="entry name" value="COILED-COIL-HELIX-COILED-COIL-HELIX DOMAIN-CONTAINING PROTEIN 7"/>
    <property type="match status" value="1"/>
</dbReference>
<evidence type="ECO:0000256" key="2">
    <source>
        <dbReference type="ARBA" id="ARBA00023128"/>
    </source>
</evidence>
<proteinExistence type="predicted"/>
<evidence type="ECO:0000313" key="5">
    <source>
        <dbReference type="EMBL" id="VEU44952.1"/>
    </source>
</evidence>
<dbReference type="AlphaFoldDB" id="A0A448ZSD9"/>
<dbReference type="InterPro" id="IPR051040">
    <property type="entry name" value="COX23"/>
</dbReference>
<reference evidence="5 6" key="1">
    <citation type="submission" date="2019-01" db="EMBL/GenBank/DDBJ databases">
        <authorList>
            <person name="Ferrante I. M."/>
        </authorList>
    </citation>
    <scope>NUCLEOTIDE SEQUENCE [LARGE SCALE GENOMIC DNA]</scope>
    <source>
        <strain evidence="5 6">B856</strain>
    </source>
</reference>
<dbReference type="PANTHER" id="PTHR46811:SF1">
    <property type="entry name" value="COILED-COIL-HELIX-COILED-COIL-HELIX DOMAIN-CONTAINING PROTEIN 7"/>
    <property type="match status" value="1"/>
</dbReference>
<evidence type="ECO:0000313" key="6">
    <source>
        <dbReference type="Proteomes" id="UP000291116"/>
    </source>
</evidence>
<organism evidence="5 6">
    <name type="scientific">Pseudo-nitzschia multistriata</name>
    <dbReference type="NCBI Taxonomy" id="183589"/>
    <lineage>
        <taxon>Eukaryota</taxon>
        <taxon>Sar</taxon>
        <taxon>Stramenopiles</taxon>
        <taxon>Ochrophyta</taxon>
        <taxon>Bacillariophyta</taxon>
        <taxon>Bacillariophyceae</taxon>
        <taxon>Bacillariophycidae</taxon>
        <taxon>Bacillariales</taxon>
        <taxon>Bacillariaceae</taxon>
        <taxon>Pseudo-nitzschia</taxon>
    </lineage>
</organism>
<dbReference type="Proteomes" id="UP000291116">
    <property type="component" value="Unassembled WGS sequence"/>
</dbReference>
<evidence type="ECO:0008006" key="7">
    <source>
        <dbReference type="Google" id="ProtNLM"/>
    </source>
</evidence>
<keyword evidence="2" id="KW-0496">Mitochondrion</keyword>
<evidence type="ECO:0000256" key="1">
    <source>
        <dbReference type="ARBA" id="ARBA00004569"/>
    </source>
</evidence>
<dbReference type="PROSITE" id="PS51808">
    <property type="entry name" value="CHCH"/>
    <property type="match status" value="1"/>
</dbReference>
<feature type="region of interest" description="Disordered" evidence="4">
    <location>
        <begin position="1"/>
        <end position="58"/>
    </location>
</feature>
<dbReference type="OrthoDB" id="111977at2759"/>